<sequence length="58" mass="6901">MGHYYRNLTRIIKLIDESIFNDKEKEVYLGILRDQLSSDGLMLLFYNSLQDKMFLAIN</sequence>
<organism evidence="1 2">
    <name type="scientific">Niallia nealsonii</name>
    <dbReference type="NCBI Taxonomy" id="115979"/>
    <lineage>
        <taxon>Bacteria</taxon>
        <taxon>Bacillati</taxon>
        <taxon>Bacillota</taxon>
        <taxon>Bacilli</taxon>
        <taxon>Bacillales</taxon>
        <taxon>Bacillaceae</taxon>
        <taxon>Niallia</taxon>
    </lineage>
</organism>
<dbReference type="InterPro" id="IPR031709">
    <property type="entry name" value="PutAbiC"/>
</dbReference>
<reference evidence="1 2" key="1">
    <citation type="journal article" date="2003" name="Int. J. Syst. Evol. Microbiol.">
        <title>Bacillus nealsonii sp. nov., isolated from a spacecraft-assembly facility, whose spores are gamma-radiation resistant.</title>
        <authorList>
            <person name="Venkateswaran K."/>
            <person name="Kempf M."/>
            <person name="Chen F."/>
            <person name="Satomi M."/>
            <person name="Nicholson W."/>
            <person name="Kern R."/>
        </authorList>
    </citation>
    <scope>NUCLEOTIDE SEQUENCE [LARGE SCALE GENOMIC DNA]</scope>
    <source>
        <strain evidence="1 2">FO-92</strain>
    </source>
</reference>
<protein>
    <submittedName>
        <fullName evidence="1">Uncharacterized protein</fullName>
    </submittedName>
</protein>
<keyword evidence="2" id="KW-1185">Reference proteome</keyword>
<dbReference type="AlphaFoldDB" id="A0A2N0Z4E9"/>
<dbReference type="Pfam" id="PF16872">
    <property type="entry name" value="putAbiC"/>
    <property type="match status" value="1"/>
</dbReference>
<dbReference type="EMBL" id="PISE01000014">
    <property type="protein sequence ID" value="PKG24401.1"/>
    <property type="molecule type" value="Genomic_DNA"/>
</dbReference>
<dbReference type="OrthoDB" id="2625696at2"/>
<evidence type="ECO:0000313" key="1">
    <source>
        <dbReference type="EMBL" id="PKG24401.1"/>
    </source>
</evidence>
<name>A0A2N0Z4E9_9BACI</name>
<proteinExistence type="predicted"/>
<accession>A0A2N0Z4E9</accession>
<evidence type="ECO:0000313" key="2">
    <source>
        <dbReference type="Proteomes" id="UP000233375"/>
    </source>
</evidence>
<dbReference type="Proteomes" id="UP000233375">
    <property type="component" value="Unassembled WGS sequence"/>
</dbReference>
<gene>
    <name evidence="1" type="ORF">CWS01_07265</name>
</gene>
<comment type="caution">
    <text evidence="1">The sequence shown here is derived from an EMBL/GenBank/DDBJ whole genome shotgun (WGS) entry which is preliminary data.</text>
</comment>